<comment type="similarity">
    <text evidence="3">Belongs to the Nudix hydrolase family. NudC subfamily.</text>
</comment>
<protein>
    <recommendedName>
        <fullName evidence="4">NAD(+) diphosphatase</fullName>
        <ecNumber evidence="4">3.6.1.22</ecNumber>
    </recommendedName>
</protein>
<comment type="cofactor">
    <cofactor evidence="1">
        <name>Mg(2+)</name>
        <dbReference type="ChEBI" id="CHEBI:18420"/>
    </cofactor>
</comment>
<keyword evidence="8" id="KW-0520">NAD</keyword>
<keyword evidence="12" id="KW-1185">Reference proteome</keyword>
<dbReference type="Gene3D" id="3.90.79.20">
    <property type="match status" value="1"/>
</dbReference>
<organism evidence="11 12">
    <name type="scientific">Kaistia dalseonensis</name>
    <dbReference type="NCBI Taxonomy" id="410840"/>
    <lineage>
        <taxon>Bacteria</taxon>
        <taxon>Pseudomonadati</taxon>
        <taxon>Pseudomonadota</taxon>
        <taxon>Alphaproteobacteria</taxon>
        <taxon>Hyphomicrobiales</taxon>
        <taxon>Kaistiaceae</taxon>
        <taxon>Kaistia</taxon>
    </lineage>
</organism>
<evidence type="ECO:0000256" key="3">
    <source>
        <dbReference type="ARBA" id="ARBA00009595"/>
    </source>
</evidence>
<dbReference type="EC" id="3.6.1.22" evidence="4"/>
<comment type="caution">
    <text evidence="11">The sequence shown here is derived from an EMBL/GenBank/DDBJ whole genome shotgun (WGS) entry which is preliminary data.</text>
</comment>
<sequence>MARSFLSSLPPVEASTLAAFSGNALDRRSEARNESTLAAALADPAARVFLLRGDEAMMRSHDASEALFTLKEAQSVGADMDDIILLGWDGSAPRLATTLTSETSFDVDAFQAVSIRTLAVNGSSGSILMNATDPGTLGALAQARALLHWHGSTRFCGRCATRTTMTQAGYRRDCPNCGALYFPRTDPVAIMLAIDGDKCLMGRQARFAAGTYSCLAGFIEPGETIENAVRREIQEEAGVKIGRVAYLASQPWPFPMSLMIGCHAEALSTEIVPDTEELEDCRWFSRDETMSMLNGEHPDGLATPPRMAIAHTLIRAWAEAG</sequence>
<dbReference type="PROSITE" id="PS51462">
    <property type="entry name" value="NUDIX"/>
    <property type="match status" value="1"/>
</dbReference>
<keyword evidence="7" id="KW-0460">Magnesium</keyword>
<dbReference type="Pfam" id="PF09296">
    <property type="entry name" value="NUDIX-like"/>
    <property type="match status" value="1"/>
</dbReference>
<gene>
    <name evidence="11" type="ORF">QO014_003348</name>
</gene>
<evidence type="ECO:0000256" key="9">
    <source>
        <dbReference type="ARBA" id="ARBA00023679"/>
    </source>
</evidence>
<dbReference type="RefSeq" id="WP_266349826.1">
    <property type="nucleotide sequence ID" value="NZ_JAPKNG010000004.1"/>
</dbReference>
<evidence type="ECO:0000256" key="2">
    <source>
        <dbReference type="ARBA" id="ARBA00001947"/>
    </source>
</evidence>
<dbReference type="InterPro" id="IPR015797">
    <property type="entry name" value="NUDIX_hydrolase-like_dom_sf"/>
</dbReference>
<feature type="domain" description="Nudix hydrolase" evidence="10">
    <location>
        <begin position="183"/>
        <end position="308"/>
    </location>
</feature>
<dbReference type="CDD" id="cd03429">
    <property type="entry name" value="NUDIX_NADH_pyrophosphatase_Nudt13"/>
    <property type="match status" value="1"/>
</dbReference>
<accession>A0ABU0H9F1</accession>
<dbReference type="InterPro" id="IPR000086">
    <property type="entry name" value="NUDIX_hydrolase_dom"/>
</dbReference>
<dbReference type="Gene3D" id="3.90.79.10">
    <property type="entry name" value="Nucleoside Triphosphate Pyrophosphohydrolase"/>
    <property type="match status" value="1"/>
</dbReference>
<evidence type="ECO:0000256" key="1">
    <source>
        <dbReference type="ARBA" id="ARBA00001946"/>
    </source>
</evidence>
<evidence type="ECO:0000259" key="10">
    <source>
        <dbReference type="PROSITE" id="PS51462"/>
    </source>
</evidence>
<proteinExistence type="inferred from homology"/>
<comment type="catalytic activity">
    <reaction evidence="9">
        <text>a 5'-end NAD(+)-phospho-ribonucleoside in mRNA + H2O = a 5'-end phospho-adenosine-phospho-ribonucleoside in mRNA + beta-nicotinamide D-ribonucleotide + 2 H(+)</text>
        <dbReference type="Rhea" id="RHEA:60876"/>
        <dbReference type="Rhea" id="RHEA-COMP:15698"/>
        <dbReference type="Rhea" id="RHEA-COMP:15719"/>
        <dbReference type="ChEBI" id="CHEBI:14649"/>
        <dbReference type="ChEBI" id="CHEBI:15377"/>
        <dbReference type="ChEBI" id="CHEBI:15378"/>
        <dbReference type="ChEBI" id="CHEBI:144029"/>
        <dbReference type="ChEBI" id="CHEBI:144051"/>
    </reaction>
    <physiologicalReaction direction="left-to-right" evidence="9">
        <dbReference type="Rhea" id="RHEA:60877"/>
    </physiologicalReaction>
</comment>
<dbReference type="GO" id="GO:0016787">
    <property type="term" value="F:hydrolase activity"/>
    <property type="evidence" value="ECO:0007669"/>
    <property type="project" value="UniProtKB-KW"/>
</dbReference>
<keyword evidence="5" id="KW-0479">Metal-binding</keyword>
<evidence type="ECO:0000256" key="5">
    <source>
        <dbReference type="ARBA" id="ARBA00022723"/>
    </source>
</evidence>
<dbReference type="Pfam" id="PF09297">
    <property type="entry name" value="Zn_ribbon_NUD"/>
    <property type="match status" value="1"/>
</dbReference>
<dbReference type="InterPro" id="IPR020084">
    <property type="entry name" value="NUDIX_hydrolase_CS"/>
</dbReference>
<dbReference type="NCBIfam" id="NF001299">
    <property type="entry name" value="PRK00241.1"/>
    <property type="match status" value="1"/>
</dbReference>
<evidence type="ECO:0000313" key="11">
    <source>
        <dbReference type="EMBL" id="MDQ0438953.1"/>
    </source>
</evidence>
<dbReference type="InterPro" id="IPR015375">
    <property type="entry name" value="NADH_PPase-like_N"/>
</dbReference>
<reference evidence="11 12" key="1">
    <citation type="submission" date="2023-07" db="EMBL/GenBank/DDBJ databases">
        <title>Genomic Encyclopedia of Type Strains, Phase IV (KMG-IV): sequencing the most valuable type-strain genomes for metagenomic binning, comparative biology and taxonomic classification.</title>
        <authorList>
            <person name="Goeker M."/>
        </authorList>
    </citation>
    <scope>NUCLEOTIDE SEQUENCE [LARGE SCALE GENOMIC DNA]</scope>
    <source>
        <strain evidence="11 12">B6-8</strain>
    </source>
</reference>
<dbReference type="PANTHER" id="PTHR42904:SF6">
    <property type="entry name" value="NAD-CAPPED RNA HYDROLASE NUDT12"/>
    <property type="match status" value="1"/>
</dbReference>
<evidence type="ECO:0000256" key="6">
    <source>
        <dbReference type="ARBA" id="ARBA00022801"/>
    </source>
</evidence>
<dbReference type="EMBL" id="JAUSVO010000004">
    <property type="protein sequence ID" value="MDQ0438953.1"/>
    <property type="molecule type" value="Genomic_DNA"/>
</dbReference>
<evidence type="ECO:0000256" key="8">
    <source>
        <dbReference type="ARBA" id="ARBA00023027"/>
    </source>
</evidence>
<evidence type="ECO:0000256" key="7">
    <source>
        <dbReference type="ARBA" id="ARBA00022842"/>
    </source>
</evidence>
<dbReference type="PROSITE" id="PS00893">
    <property type="entry name" value="NUDIX_BOX"/>
    <property type="match status" value="1"/>
</dbReference>
<evidence type="ECO:0000313" key="12">
    <source>
        <dbReference type="Proteomes" id="UP001241603"/>
    </source>
</evidence>
<comment type="cofactor">
    <cofactor evidence="2">
        <name>Zn(2+)</name>
        <dbReference type="ChEBI" id="CHEBI:29105"/>
    </cofactor>
</comment>
<dbReference type="InterPro" id="IPR050241">
    <property type="entry name" value="NAD-cap_RNA_hydrolase_NudC"/>
</dbReference>
<dbReference type="SUPFAM" id="SSF55811">
    <property type="entry name" value="Nudix"/>
    <property type="match status" value="1"/>
</dbReference>
<dbReference type="Pfam" id="PF00293">
    <property type="entry name" value="NUDIX"/>
    <property type="match status" value="1"/>
</dbReference>
<keyword evidence="6 11" id="KW-0378">Hydrolase</keyword>
<dbReference type="PANTHER" id="PTHR42904">
    <property type="entry name" value="NUDIX HYDROLASE, NUDC SUBFAMILY"/>
    <property type="match status" value="1"/>
</dbReference>
<dbReference type="InterPro" id="IPR049734">
    <property type="entry name" value="NudC-like_C"/>
</dbReference>
<dbReference type="Proteomes" id="UP001241603">
    <property type="component" value="Unassembled WGS sequence"/>
</dbReference>
<dbReference type="InterPro" id="IPR015376">
    <property type="entry name" value="Znr_NADH_PPase"/>
</dbReference>
<name>A0ABU0H9F1_9HYPH</name>
<evidence type="ECO:0000256" key="4">
    <source>
        <dbReference type="ARBA" id="ARBA00012381"/>
    </source>
</evidence>